<keyword evidence="5" id="KW-0805">Transcription regulation</keyword>
<dbReference type="SUPFAM" id="SSF46894">
    <property type="entry name" value="C-terminal effector domain of the bipartite response regulators"/>
    <property type="match status" value="1"/>
</dbReference>
<evidence type="ECO:0000256" key="6">
    <source>
        <dbReference type="ARBA" id="ARBA00023125"/>
    </source>
</evidence>
<dbReference type="InterPro" id="IPR001867">
    <property type="entry name" value="OmpR/PhoB-type_DNA-bd"/>
</dbReference>
<dbReference type="GeneID" id="33940494"/>
<dbReference type="GO" id="GO:0000976">
    <property type="term" value="F:transcription cis-regulatory region binding"/>
    <property type="evidence" value="ECO:0007669"/>
    <property type="project" value="TreeGrafter"/>
</dbReference>
<dbReference type="Gene3D" id="6.10.250.690">
    <property type="match status" value="1"/>
</dbReference>
<keyword evidence="4" id="KW-0902">Two-component regulatory system</keyword>
<dbReference type="KEGG" id="ete:ETEE_3009"/>
<keyword evidence="3 8" id="KW-0597">Phosphoprotein</keyword>
<keyword evidence="7" id="KW-0804">Transcription</keyword>
<feature type="domain" description="OmpR/PhoB-type" evidence="11">
    <location>
        <begin position="136"/>
        <end position="236"/>
    </location>
</feature>
<evidence type="ECO:0000256" key="5">
    <source>
        <dbReference type="ARBA" id="ARBA00023015"/>
    </source>
</evidence>
<reference evidence="12 13" key="1">
    <citation type="journal article" date="2012" name="PLoS ONE">
        <title>Edwardsiella comparative phylogenomics reveal the new intra/inter-species taxonomic relationships, virulence evolution and niche adaptation mechanisms.</title>
        <authorList>
            <person name="Yang M."/>
            <person name="Lv Y."/>
            <person name="Xiao J."/>
            <person name="Wu H."/>
            <person name="Zheng H."/>
            <person name="Liu Q."/>
            <person name="Zhang Y."/>
            <person name="Wang Q."/>
        </authorList>
    </citation>
    <scope>NUCLEOTIDE SEQUENCE [LARGE SCALE GENOMIC DNA]</scope>
    <source>
        <strain evidence="13">080813</strain>
    </source>
</reference>
<evidence type="ECO:0000256" key="8">
    <source>
        <dbReference type="PROSITE-ProRule" id="PRU00169"/>
    </source>
</evidence>
<dbReference type="NCBIfam" id="NF007982">
    <property type="entry name" value="PRK10710.1"/>
    <property type="match status" value="1"/>
</dbReference>
<dbReference type="FunFam" id="3.40.50.2300:FF:000001">
    <property type="entry name" value="DNA-binding response regulator PhoB"/>
    <property type="match status" value="1"/>
</dbReference>
<name>A0A076LSB3_9GAMM</name>
<protein>
    <submittedName>
        <fullName evidence="12">Response regulator BaeR</fullName>
    </submittedName>
</protein>
<evidence type="ECO:0000256" key="7">
    <source>
        <dbReference type="ARBA" id="ARBA00023163"/>
    </source>
</evidence>
<evidence type="ECO:0000259" key="10">
    <source>
        <dbReference type="PROSITE" id="PS50110"/>
    </source>
</evidence>
<dbReference type="GO" id="GO:0032993">
    <property type="term" value="C:protein-DNA complex"/>
    <property type="evidence" value="ECO:0007669"/>
    <property type="project" value="TreeGrafter"/>
</dbReference>
<dbReference type="InterPro" id="IPR001789">
    <property type="entry name" value="Sig_transdc_resp-reg_receiver"/>
</dbReference>
<dbReference type="RefSeq" id="WP_034163589.1">
    <property type="nucleotide sequence ID" value="NZ_CP006664.1"/>
</dbReference>
<dbReference type="Pfam" id="PF00072">
    <property type="entry name" value="Response_reg"/>
    <property type="match status" value="1"/>
</dbReference>
<feature type="modified residue" description="4-aspartylphosphate" evidence="8">
    <location>
        <position position="66"/>
    </location>
</feature>
<keyword evidence="2" id="KW-0963">Cytoplasm</keyword>
<evidence type="ECO:0000313" key="13">
    <source>
        <dbReference type="Proteomes" id="UP000028681"/>
    </source>
</evidence>
<dbReference type="HOGENOM" id="CLU_000445_30_4_6"/>
<evidence type="ECO:0000313" key="12">
    <source>
        <dbReference type="EMBL" id="AIJ09438.1"/>
    </source>
</evidence>
<dbReference type="Pfam" id="PF00486">
    <property type="entry name" value="Trans_reg_C"/>
    <property type="match status" value="1"/>
</dbReference>
<dbReference type="GO" id="GO:0045893">
    <property type="term" value="P:positive regulation of DNA-templated transcription"/>
    <property type="evidence" value="ECO:0007669"/>
    <property type="project" value="UniProtKB-ARBA"/>
</dbReference>
<evidence type="ECO:0000256" key="9">
    <source>
        <dbReference type="PROSITE-ProRule" id="PRU01091"/>
    </source>
</evidence>
<dbReference type="PANTHER" id="PTHR48111">
    <property type="entry name" value="REGULATOR OF RPOS"/>
    <property type="match status" value="1"/>
</dbReference>
<dbReference type="GO" id="GO:0005829">
    <property type="term" value="C:cytosol"/>
    <property type="evidence" value="ECO:0007669"/>
    <property type="project" value="TreeGrafter"/>
</dbReference>
<accession>A0A076LSB3</accession>
<comment type="subcellular location">
    <subcellularLocation>
        <location evidence="1">Cytoplasm</location>
    </subcellularLocation>
</comment>
<sequence length="243" mass="27643">MNMLATTPLMPEPQGARVLIVEDEPKLGQLLIDYLIAAGYRPHWLSRGDEVLPYLQEHLCDLILLDLMLPGVDGLTLCREIRRTSEVPIVMVTAKIEEIDRLLGLEIGADDYICKPYSPREVVARVKTILRRCGLQDTLSEPAPLLIDESRFQASYRQQPLDLTQAEFRLLKTLATQPGSVLSREQLLNHLYDDYRVVTDRTVDSHIKNLRRKLEPVEGDEPLIRSVYGVGYRWEGAPCRVIA</sequence>
<dbReference type="InterPro" id="IPR016032">
    <property type="entry name" value="Sig_transdc_resp-reg_C-effctor"/>
</dbReference>
<dbReference type="Gene3D" id="3.40.50.2300">
    <property type="match status" value="1"/>
</dbReference>
<dbReference type="GO" id="GO:0000156">
    <property type="term" value="F:phosphorelay response regulator activity"/>
    <property type="evidence" value="ECO:0007669"/>
    <property type="project" value="TreeGrafter"/>
</dbReference>
<dbReference type="PROSITE" id="PS51755">
    <property type="entry name" value="OMPR_PHOB"/>
    <property type="match status" value="1"/>
</dbReference>
<keyword evidence="6 9" id="KW-0238">DNA-binding</keyword>
<feature type="domain" description="Response regulatory" evidence="10">
    <location>
        <begin position="17"/>
        <end position="130"/>
    </location>
</feature>
<dbReference type="Proteomes" id="UP000028681">
    <property type="component" value="Chromosome"/>
</dbReference>
<evidence type="ECO:0000259" key="11">
    <source>
        <dbReference type="PROSITE" id="PS51755"/>
    </source>
</evidence>
<dbReference type="AlphaFoldDB" id="A0A076LSB3"/>
<proteinExistence type="predicted"/>
<dbReference type="InterPro" id="IPR036388">
    <property type="entry name" value="WH-like_DNA-bd_sf"/>
</dbReference>
<evidence type="ECO:0000256" key="1">
    <source>
        <dbReference type="ARBA" id="ARBA00004496"/>
    </source>
</evidence>
<evidence type="ECO:0000256" key="4">
    <source>
        <dbReference type="ARBA" id="ARBA00023012"/>
    </source>
</evidence>
<dbReference type="PANTHER" id="PTHR48111:SF59">
    <property type="entry name" value="TRANSCRIPTIONAL REGULATORY PROTEIN BAER"/>
    <property type="match status" value="1"/>
</dbReference>
<dbReference type="PROSITE" id="PS50110">
    <property type="entry name" value="RESPONSE_REGULATORY"/>
    <property type="match status" value="1"/>
</dbReference>
<dbReference type="CDD" id="cd00383">
    <property type="entry name" value="trans_reg_C"/>
    <property type="match status" value="1"/>
</dbReference>
<dbReference type="CDD" id="cd19938">
    <property type="entry name" value="REC_OmpR_BaeR-like"/>
    <property type="match status" value="1"/>
</dbReference>
<dbReference type="InterPro" id="IPR039420">
    <property type="entry name" value="WalR-like"/>
</dbReference>
<organism evidence="12 13">
    <name type="scientific">Edwardsiella anguillarum ET080813</name>
    <dbReference type="NCBI Taxonomy" id="667120"/>
    <lineage>
        <taxon>Bacteria</taxon>
        <taxon>Pseudomonadati</taxon>
        <taxon>Pseudomonadota</taxon>
        <taxon>Gammaproteobacteria</taxon>
        <taxon>Enterobacterales</taxon>
        <taxon>Hafniaceae</taxon>
        <taxon>Edwardsiella</taxon>
    </lineage>
</organism>
<evidence type="ECO:0000256" key="3">
    <source>
        <dbReference type="ARBA" id="ARBA00022553"/>
    </source>
</evidence>
<dbReference type="InterPro" id="IPR011006">
    <property type="entry name" value="CheY-like_superfamily"/>
</dbReference>
<dbReference type="FunFam" id="1.10.10.10:FF:000117">
    <property type="entry name" value="Two-component system response regulator BaeR"/>
    <property type="match status" value="1"/>
</dbReference>
<dbReference type="EMBL" id="CP006664">
    <property type="protein sequence ID" value="AIJ09438.1"/>
    <property type="molecule type" value="Genomic_DNA"/>
</dbReference>
<dbReference type="SMART" id="SM00862">
    <property type="entry name" value="Trans_reg_C"/>
    <property type="match status" value="1"/>
</dbReference>
<evidence type="ECO:0000256" key="2">
    <source>
        <dbReference type="ARBA" id="ARBA00022490"/>
    </source>
</evidence>
<dbReference type="SMART" id="SM00448">
    <property type="entry name" value="REC"/>
    <property type="match status" value="1"/>
</dbReference>
<feature type="DNA-binding region" description="OmpR/PhoB-type" evidence="9">
    <location>
        <begin position="136"/>
        <end position="236"/>
    </location>
</feature>
<gene>
    <name evidence="12" type="primary">baeR</name>
    <name evidence="12" type="ORF">ETEE_3009</name>
</gene>
<dbReference type="Gene3D" id="1.10.10.10">
    <property type="entry name" value="Winged helix-like DNA-binding domain superfamily/Winged helix DNA-binding domain"/>
    <property type="match status" value="1"/>
</dbReference>
<dbReference type="SUPFAM" id="SSF52172">
    <property type="entry name" value="CheY-like"/>
    <property type="match status" value="1"/>
</dbReference>